<dbReference type="SUPFAM" id="SSF81324">
    <property type="entry name" value="Voltage-gated potassium channels"/>
    <property type="match status" value="1"/>
</dbReference>
<keyword evidence="2" id="KW-0812">Transmembrane</keyword>
<evidence type="ECO:0000256" key="1">
    <source>
        <dbReference type="SAM" id="MobiDB-lite"/>
    </source>
</evidence>
<reference evidence="4 5" key="1">
    <citation type="submission" date="2016-11" db="EMBL/GenBank/DDBJ databases">
        <authorList>
            <person name="Jaros S."/>
            <person name="Januszkiewicz K."/>
            <person name="Wedrychowicz H."/>
        </authorList>
    </citation>
    <scope>NUCLEOTIDE SEQUENCE [LARGE SCALE GENOMIC DNA]</scope>
    <source>
        <strain evidence="4 5">GAS138</strain>
    </source>
</reference>
<dbReference type="Proteomes" id="UP000189796">
    <property type="component" value="Chromosome I"/>
</dbReference>
<dbReference type="Gene3D" id="1.10.287.70">
    <property type="match status" value="1"/>
</dbReference>
<feature type="transmembrane region" description="Helical" evidence="2">
    <location>
        <begin position="111"/>
        <end position="131"/>
    </location>
</feature>
<accession>A0A1M5GF39</accession>
<feature type="transmembrane region" description="Helical" evidence="2">
    <location>
        <begin position="42"/>
        <end position="62"/>
    </location>
</feature>
<feature type="domain" description="Potassium channel" evidence="3">
    <location>
        <begin position="61"/>
        <end position="132"/>
    </location>
</feature>
<protein>
    <submittedName>
        <fullName evidence="4">Ion channel</fullName>
    </submittedName>
</protein>
<sequence length="169" mass="18106">MVLQFLVGCIVSVINIMIHALVTVGAVGIARSAGLRQTERPRLHLMAVMVGTAAALMVAHTLEVFVWALAYAIVGAAPAGSGLLYFAFVNYTTLGYGDITPVQAWRLTGPMTAMNGILMFGWSTAVLFEVLRKTLEHLASIDARGFSSADRDRRAAGGPEARSGADWRR</sequence>
<dbReference type="Pfam" id="PF07885">
    <property type="entry name" value="Ion_trans_2"/>
    <property type="match status" value="1"/>
</dbReference>
<evidence type="ECO:0000256" key="2">
    <source>
        <dbReference type="SAM" id="Phobius"/>
    </source>
</evidence>
<evidence type="ECO:0000313" key="4">
    <source>
        <dbReference type="EMBL" id="SHG02337.1"/>
    </source>
</evidence>
<feature type="region of interest" description="Disordered" evidence="1">
    <location>
        <begin position="150"/>
        <end position="169"/>
    </location>
</feature>
<organism evidence="4 5">
    <name type="scientific">Bradyrhizobium erythrophlei</name>
    <dbReference type="NCBI Taxonomy" id="1437360"/>
    <lineage>
        <taxon>Bacteria</taxon>
        <taxon>Pseudomonadati</taxon>
        <taxon>Pseudomonadota</taxon>
        <taxon>Alphaproteobacteria</taxon>
        <taxon>Hyphomicrobiales</taxon>
        <taxon>Nitrobacteraceae</taxon>
        <taxon>Bradyrhizobium</taxon>
    </lineage>
</organism>
<keyword evidence="2" id="KW-0472">Membrane</keyword>
<dbReference type="AlphaFoldDB" id="A0A1M5GF39"/>
<dbReference type="InterPro" id="IPR013099">
    <property type="entry name" value="K_chnl_dom"/>
</dbReference>
<keyword evidence="2" id="KW-1133">Transmembrane helix</keyword>
<dbReference type="RefSeq" id="WP_079599471.1">
    <property type="nucleotide sequence ID" value="NZ_LT670817.1"/>
</dbReference>
<name>A0A1M5GF39_9BRAD</name>
<proteinExistence type="predicted"/>
<evidence type="ECO:0000259" key="3">
    <source>
        <dbReference type="Pfam" id="PF07885"/>
    </source>
</evidence>
<dbReference type="OrthoDB" id="2974133at2"/>
<feature type="transmembrane region" description="Helical" evidence="2">
    <location>
        <begin position="69"/>
        <end position="91"/>
    </location>
</feature>
<evidence type="ECO:0000313" key="5">
    <source>
        <dbReference type="Proteomes" id="UP000189796"/>
    </source>
</evidence>
<dbReference type="EMBL" id="LT670817">
    <property type="protein sequence ID" value="SHG02337.1"/>
    <property type="molecule type" value="Genomic_DNA"/>
</dbReference>
<gene>
    <name evidence="4" type="ORF">SAMN05443248_0006</name>
</gene>